<reference evidence="2 3" key="1">
    <citation type="journal article" date="2020" name="Cell">
        <title>Large-Scale Comparative Analyses of Tick Genomes Elucidate Their Genetic Diversity and Vector Capacities.</title>
        <authorList>
            <consortium name="Tick Genome and Microbiome Consortium (TIGMIC)"/>
            <person name="Jia N."/>
            <person name="Wang J."/>
            <person name="Shi W."/>
            <person name="Du L."/>
            <person name="Sun Y."/>
            <person name="Zhan W."/>
            <person name="Jiang J.F."/>
            <person name="Wang Q."/>
            <person name="Zhang B."/>
            <person name="Ji P."/>
            <person name="Bell-Sakyi L."/>
            <person name="Cui X.M."/>
            <person name="Yuan T.T."/>
            <person name="Jiang B.G."/>
            <person name="Yang W.F."/>
            <person name="Lam T.T."/>
            <person name="Chang Q.C."/>
            <person name="Ding S.J."/>
            <person name="Wang X.J."/>
            <person name="Zhu J.G."/>
            <person name="Ruan X.D."/>
            <person name="Zhao L."/>
            <person name="Wei J.T."/>
            <person name="Ye R.Z."/>
            <person name="Que T.C."/>
            <person name="Du C.H."/>
            <person name="Zhou Y.H."/>
            <person name="Cheng J.X."/>
            <person name="Dai P.F."/>
            <person name="Guo W.B."/>
            <person name="Han X.H."/>
            <person name="Huang E.J."/>
            <person name="Li L.F."/>
            <person name="Wei W."/>
            <person name="Gao Y.C."/>
            <person name="Liu J.Z."/>
            <person name="Shao H.Z."/>
            <person name="Wang X."/>
            <person name="Wang C.C."/>
            <person name="Yang T.C."/>
            <person name="Huo Q.B."/>
            <person name="Li W."/>
            <person name="Chen H.Y."/>
            <person name="Chen S.E."/>
            <person name="Zhou L.G."/>
            <person name="Ni X.B."/>
            <person name="Tian J.H."/>
            <person name="Sheng Y."/>
            <person name="Liu T."/>
            <person name="Pan Y.S."/>
            <person name="Xia L.Y."/>
            <person name="Li J."/>
            <person name="Zhao F."/>
            <person name="Cao W.C."/>
        </authorList>
    </citation>
    <scope>NUCLEOTIDE SEQUENCE [LARGE SCALE GENOMIC DNA]</scope>
    <source>
        <strain evidence="2">HaeL-2018</strain>
    </source>
</reference>
<protein>
    <recommendedName>
        <fullName evidence="1">Reverse transcriptase domain-containing protein</fullName>
    </recommendedName>
</protein>
<keyword evidence="3" id="KW-1185">Reference proteome</keyword>
<dbReference type="EMBL" id="JABSTR010000009">
    <property type="protein sequence ID" value="KAH9379089.1"/>
    <property type="molecule type" value="Genomic_DNA"/>
</dbReference>
<dbReference type="AlphaFoldDB" id="A0A9J6GW19"/>
<gene>
    <name evidence="2" type="ORF">HPB48_014427</name>
</gene>
<evidence type="ECO:0000259" key="1">
    <source>
        <dbReference type="PROSITE" id="PS50878"/>
    </source>
</evidence>
<name>A0A9J6GW19_HAELO</name>
<feature type="domain" description="Reverse transcriptase" evidence="1">
    <location>
        <begin position="1"/>
        <end position="219"/>
    </location>
</feature>
<accession>A0A9J6GW19</accession>
<dbReference type="VEuPathDB" id="VectorBase:HLOH_056461"/>
<dbReference type="OMA" id="CHAAKEA"/>
<dbReference type="InterPro" id="IPR000477">
    <property type="entry name" value="RT_dom"/>
</dbReference>
<organism evidence="2 3">
    <name type="scientific">Haemaphysalis longicornis</name>
    <name type="common">Bush tick</name>
    <dbReference type="NCBI Taxonomy" id="44386"/>
    <lineage>
        <taxon>Eukaryota</taxon>
        <taxon>Metazoa</taxon>
        <taxon>Ecdysozoa</taxon>
        <taxon>Arthropoda</taxon>
        <taxon>Chelicerata</taxon>
        <taxon>Arachnida</taxon>
        <taxon>Acari</taxon>
        <taxon>Parasitiformes</taxon>
        <taxon>Ixodida</taxon>
        <taxon>Ixodoidea</taxon>
        <taxon>Ixodidae</taxon>
        <taxon>Haemaphysalinae</taxon>
        <taxon>Haemaphysalis</taxon>
    </lineage>
</organism>
<proteinExistence type="predicted"/>
<dbReference type="Proteomes" id="UP000821853">
    <property type="component" value="Unassembled WGS sequence"/>
</dbReference>
<dbReference type="PANTHER" id="PTHR21301">
    <property type="entry name" value="REVERSE TRANSCRIPTASE"/>
    <property type="match status" value="1"/>
</dbReference>
<evidence type="ECO:0000313" key="3">
    <source>
        <dbReference type="Proteomes" id="UP000821853"/>
    </source>
</evidence>
<sequence length="248" mass="28489">MPELCPFRAIVSERGTRQRELGRFLQRCLCLLKVDDPYLIRTTGTVSDYLREECPVGVSAFSVDIKDLYYSLPQEEVCTEVSNCIDRYGALKFQNACRTTVDRCLEFVKFYMQSTFICLDDKLFIQRKGVCIGSCIAPVLGDILLASYDRKLESKLSQTSAVKVTRYVDDLLLFYSTNPSDEQPAAKAVFDVFVIELSCFELTTEHPSDNKLRFLDLELAFSDSHVCWRYAPRSQKSLFVFRPPTRRL</sequence>
<dbReference type="OrthoDB" id="6514472at2759"/>
<dbReference type="PROSITE" id="PS50878">
    <property type="entry name" value="RT_POL"/>
    <property type="match status" value="1"/>
</dbReference>
<dbReference type="PANTHER" id="PTHR21301:SF10">
    <property type="entry name" value="REVERSE TRANSCRIPTASE DOMAIN-CONTAINING PROTEIN"/>
    <property type="match status" value="1"/>
</dbReference>
<evidence type="ECO:0000313" key="2">
    <source>
        <dbReference type="EMBL" id="KAH9379089.1"/>
    </source>
</evidence>
<comment type="caution">
    <text evidence="2">The sequence shown here is derived from an EMBL/GenBank/DDBJ whole genome shotgun (WGS) entry which is preliminary data.</text>
</comment>